<dbReference type="AlphaFoldDB" id="A0AA40CEU9"/>
<keyword evidence="3" id="KW-1133">Transmembrane helix</keyword>
<dbReference type="EMBL" id="JAULSR010000001">
    <property type="protein sequence ID" value="KAK0635660.1"/>
    <property type="molecule type" value="Genomic_DNA"/>
</dbReference>
<evidence type="ECO:0000259" key="4">
    <source>
        <dbReference type="PROSITE" id="PS50089"/>
    </source>
</evidence>
<dbReference type="Gene3D" id="3.30.40.10">
    <property type="entry name" value="Zinc/RING finger domain, C3HC4 (zinc finger)"/>
    <property type="match status" value="1"/>
</dbReference>
<dbReference type="InterPro" id="IPR013083">
    <property type="entry name" value="Znf_RING/FYVE/PHD"/>
</dbReference>
<dbReference type="GO" id="GO:0008270">
    <property type="term" value="F:zinc ion binding"/>
    <property type="evidence" value="ECO:0007669"/>
    <property type="project" value="UniProtKB-KW"/>
</dbReference>
<evidence type="ECO:0000256" key="1">
    <source>
        <dbReference type="PROSITE-ProRule" id="PRU00175"/>
    </source>
</evidence>
<dbReference type="SUPFAM" id="SSF57850">
    <property type="entry name" value="RING/U-box"/>
    <property type="match status" value="1"/>
</dbReference>
<comment type="caution">
    <text evidence="5">The sequence shown here is derived from an EMBL/GenBank/DDBJ whole genome shotgun (WGS) entry which is preliminary data.</text>
</comment>
<feature type="compositionally biased region" description="Basic and acidic residues" evidence="2">
    <location>
        <begin position="226"/>
        <end position="247"/>
    </location>
</feature>
<gene>
    <name evidence="5" type="ORF">B0T17DRAFT_612489</name>
</gene>
<feature type="region of interest" description="Disordered" evidence="2">
    <location>
        <begin position="197"/>
        <end position="247"/>
    </location>
</feature>
<evidence type="ECO:0000256" key="3">
    <source>
        <dbReference type="SAM" id="Phobius"/>
    </source>
</evidence>
<dbReference type="SMART" id="SM00184">
    <property type="entry name" value="RING"/>
    <property type="match status" value="1"/>
</dbReference>
<keyword evidence="3" id="KW-0812">Transmembrane</keyword>
<proteinExistence type="predicted"/>
<dbReference type="PROSITE" id="PS50089">
    <property type="entry name" value="ZF_RING_2"/>
    <property type="match status" value="1"/>
</dbReference>
<dbReference type="InterPro" id="IPR001841">
    <property type="entry name" value="Znf_RING"/>
</dbReference>
<feature type="domain" description="RING-type" evidence="4">
    <location>
        <begin position="90"/>
        <end position="141"/>
    </location>
</feature>
<name>A0AA40CEU9_9PEZI</name>
<evidence type="ECO:0000256" key="2">
    <source>
        <dbReference type="SAM" id="MobiDB-lite"/>
    </source>
</evidence>
<dbReference type="Pfam" id="PF13639">
    <property type="entry name" value="zf-RING_2"/>
    <property type="match status" value="1"/>
</dbReference>
<dbReference type="Proteomes" id="UP001174934">
    <property type="component" value="Unassembled WGS sequence"/>
</dbReference>
<protein>
    <recommendedName>
        <fullName evidence="4">RING-type domain-containing protein</fullName>
    </recommendedName>
</protein>
<keyword evidence="1" id="KW-0863">Zinc-finger</keyword>
<accession>A0AA40CEU9</accession>
<keyword evidence="1" id="KW-0862">Zinc</keyword>
<reference evidence="5" key="1">
    <citation type="submission" date="2023-06" db="EMBL/GenBank/DDBJ databases">
        <title>Genome-scale phylogeny and comparative genomics of the fungal order Sordariales.</title>
        <authorList>
            <consortium name="Lawrence Berkeley National Laboratory"/>
            <person name="Hensen N."/>
            <person name="Bonometti L."/>
            <person name="Westerberg I."/>
            <person name="Brannstrom I.O."/>
            <person name="Guillou S."/>
            <person name="Cros-Aarteil S."/>
            <person name="Calhoun S."/>
            <person name="Haridas S."/>
            <person name="Kuo A."/>
            <person name="Mondo S."/>
            <person name="Pangilinan J."/>
            <person name="Riley R."/>
            <person name="LaButti K."/>
            <person name="Andreopoulos B."/>
            <person name="Lipzen A."/>
            <person name="Chen C."/>
            <person name="Yanf M."/>
            <person name="Daum C."/>
            <person name="Ng V."/>
            <person name="Clum A."/>
            <person name="Steindorff A."/>
            <person name="Ohm R."/>
            <person name="Martin F."/>
            <person name="Silar P."/>
            <person name="Natvig D."/>
            <person name="Lalanne C."/>
            <person name="Gautier V."/>
            <person name="Ament-velasquez S.L."/>
            <person name="Kruys A."/>
            <person name="Hutchinson M.I."/>
            <person name="Powell A.J."/>
            <person name="Barry K."/>
            <person name="Miller A.N."/>
            <person name="Grigoriev I.V."/>
            <person name="Debuchy R."/>
            <person name="Gladieux P."/>
            <person name="Thoren M.H."/>
            <person name="Johannesson H."/>
        </authorList>
    </citation>
    <scope>NUCLEOTIDE SEQUENCE</scope>
    <source>
        <strain evidence="5">SMH3391-2</strain>
    </source>
</reference>
<keyword evidence="3" id="KW-0472">Membrane</keyword>
<evidence type="ECO:0000313" key="5">
    <source>
        <dbReference type="EMBL" id="KAK0635660.1"/>
    </source>
</evidence>
<feature type="transmembrane region" description="Helical" evidence="3">
    <location>
        <begin position="39"/>
        <end position="59"/>
    </location>
</feature>
<organism evidence="5 6">
    <name type="scientific">Bombardia bombarda</name>
    <dbReference type="NCBI Taxonomy" id="252184"/>
    <lineage>
        <taxon>Eukaryota</taxon>
        <taxon>Fungi</taxon>
        <taxon>Dikarya</taxon>
        <taxon>Ascomycota</taxon>
        <taxon>Pezizomycotina</taxon>
        <taxon>Sordariomycetes</taxon>
        <taxon>Sordariomycetidae</taxon>
        <taxon>Sordariales</taxon>
        <taxon>Lasiosphaeriaceae</taxon>
        <taxon>Bombardia</taxon>
    </lineage>
</organism>
<evidence type="ECO:0000313" key="6">
    <source>
        <dbReference type="Proteomes" id="UP001174934"/>
    </source>
</evidence>
<keyword evidence="6" id="KW-1185">Reference proteome</keyword>
<keyword evidence="1" id="KW-0479">Metal-binding</keyword>
<sequence>MSKSTSASLLFQAPTSHWPLVRFLNLFASPFISARGFVVIAQVVTAAAAAAAATMSISMRRRGRSYGIKKEIAVLEKPSSKAQIQVDATCSICQEPIGSKSPEGITESWSMLPCGHRFGSYCIKRYLLVVADDRPSCPICRQIAYYACGHPVLPALKPELAKIVESSDLLVEQLKYSNCFRWKTAFGWLKTRLGGRDEEDDQGSLGGNASQTADAMGGWAGPRVDPFPRTRDPEWEKWWNKQEPCEP</sequence>